<keyword evidence="1" id="KW-0732">Signal</keyword>
<organism evidence="3 4">
    <name type="scientific">Cylicocyclus nassatus</name>
    <name type="common">Nematode worm</name>
    <dbReference type="NCBI Taxonomy" id="53992"/>
    <lineage>
        <taxon>Eukaryota</taxon>
        <taxon>Metazoa</taxon>
        <taxon>Ecdysozoa</taxon>
        <taxon>Nematoda</taxon>
        <taxon>Chromadorea</taxon>
        <taxon>Rhabditida</taxon>
        <taxon>Rhabditina</taxon>
        <taxon>Rhabditomorpha</taxon>
        <taxon>Strongyloidea</taxon>
        <taxon>Strongylidae</taxon>
        <taxon>Cylicocyclus</taxon>
    </lineage>
</organism>
<name>A0AA36GGH4_CYLNA</name>
<evidence type="ECO:0000313" key="4">
    <source>
        <dbReference type="Proteomes" id="UP001176961"/>
    </source>
</evidence>
<feature type="signal peptide" evidence="1">
    <location>
        <begin position="1"/>
        <end position="19"/>
    </location>
</feature>
<dbReference type="Pfam" id="PF00024">
    <property type="entry name" value="PAN_1"/>
    <property type="match status" value="1"/>
</dbReference>
<sequence length="255" mass="28960">MSLSAFVFIISVLVGLTLNAGVFRYNPKAPSGSIIYNIYLKDKLMCLRACYEEINCAFVTYEEDMAERCRLFESGDGNGQRSGYILLREETDAACTLIEISDADIAFQKIPYQEVAEVECSNAVSDVAIISPYVSHGKYRFFVLNSAKVPDWTAKKHRLFISKRKEETCTAVPIFHKANHRRLYFGEVYNTTGYYFYDAYAFANYCVSPEGLCLGVVKIQEYVDEQNLYFYDRAGRDDVIDSGLGQIFYIAGIEN</sequence>
<dbReference type="Proteomes" id="UP001176961">
    <property type="component" value="Unassembled WGS sequence"/>
</dbReference>
<reference evidence="3" key="1">
    <citation type="submission" date="2023-07" db="EMBL/GenBank/DDBJ databases">
        <authorList>
            <consortium name="CYATHOMIX"/>
        </authorList>
    </citation>
    <scope>NUCLEOTIDE SEQUENCE</scope>
    <source>
        <strain evidence="3">N/A</strain>
    </source>
</reference>
<dbReference type="EMBL" id="CATQJL010000001">
    <property type="protein sequence ID" value="CAJ0591369.1"/>
    <property type="molecule type" value="Genomic_DNA"/>
</dbReference>
<protein>
    <recommendedName>
        <fullName evidence="2">Apple domain-containing protein</fullName>
    </recommendedName>
</protein>
<dbReference type="AlphaFoldDB" id="A0AA36GGH4"/>
<proteinExistence type="predicted"/>
<comment type="caution">
    <text evidence="3">The sequence shown here is derived from an EMBL/GenBank/DDBJ whole genome shotgun (WGS) entry which is preliminary data.</text>
</comment>
<evidence type="ECO:0000259" key="2">
    <source>
        <dbReference type="Pfam" id="PF00024"/>
    </source>
</evidence>
<evidence type="ECO:0000256" key="1">
    <source>
        <dbReference type="SAM" id="SignalP"/>
    </source>
</evidence>
<accession>A0AA36GGH4</accession>
<feature type="chain" id="PRO_5041394829" description="Apple domain-containing protein" evidence="1">
    <location>
        <begin position="20"/>
        <end position="255"/>
    </location>
</feature>
<dbReference type="InterPro" id="IPR003609">
    <property type="entry name" value="Pan_app"/>
</dbReference>
<keyword evidence="4" id="KW-1185">Reference proteome</keyword>
<evidence type="ECO:0000313" key="3">
    <source>
        <dbReference type="EMBL" id="CAJ0591369.1"/>
    </source>
</evidence>
<gene>
    <name evidence="3" type="ORF">CYNAS_LOCUS3352</name>
</gene>
<feature type="domain" description="Apple" evidence="2">
    <location>
        <begin position="39"/>
        <end position="82"/>
    </location>
</feature>